<sequence>MSMDELADEVADIFLLTVLAQTRSFTQAARRLGLSKASVSGRIGALERRVGTPLVRRSTRAVSLTQAGQALADGAATGFAAVQDSLSRVRDLADQPRGLVKLTAPVAFGRQHLAPLLTRFLMEHPDINIELDLSDRFVNLESEGFDLAIRHAGEAPPAYVAWPLARTATHLLASSRYLGRHGTPAQPEDLLTHACLPYLRSGGAATWTFQCERGPRKGERVNVPVRGRFKANNSEVLRGALLGGLGIGLLPDFSLPTGRDARTLRPVLPDWSVQGFFGETIHAMRPWSASVPQAVRSLVDFLREQLPVQLEDGRSDTRQQQN</sequence>
<dbReference type="InterPro" id="IPR036390">
    <property type="entry name" value="WH_DNA-bd_sf"/>
</dbReference>
<dbReference type="AlphaFoldDB" id="A0A1C3K719"/>
<dbReference type="InterPro" id="IPR058163">
    <property type="entry name" value="LysR-type_TF_proteobact-type"/>
</dbReference>
<comment type="similarity">
    <text evidence="1">Belongs to the LysR transcriptional regulatory family.</text>
</comment>
<dbReference type="PROSITE" id="PS50931">
    <property type="entry name" value="HTH_LYSR"/>
    <property type="match status" value="1"/>
</dbReference>
<dbReference type="STRING" id="1851544.ODI_03906"/>
<dbReference type="PANTHER" id="PTHR30537">
    <property type="entry name" value="HTH-TYPE TRANSCRIPTIONAL REGULATOR"/>
    <property type="match status" value="1"/>
</dbReference>
<reference evidence="6 8" key="1">
    <citation type="submission" date="2016-06" db="EMBL/GenBank/DDBJ databases">
        <authorList>
            <person name="Kjaerup R.B."/>
            <person name="Dalgaard T.S."/>
            <person name="Juul-Madsen H.R."/>
        </authorList>
    </citation>
    <scope>NUCLEOTIDE SEQUENCE [LARGE SCALE GENOMIC DNA]</scope>
    <source>
        <strain evidence="6">Orrdi1</strain>
    </source>
</reference>
<keyword evidence="3" id="KW-0238">DNA-binding</keyword>
<dbReference type="RefSeq" id="WP_067758683.1">
    <property type="nucleotide sequence ID" value="NZ_LT907988.1"/>
</dbReference>
<dbReference type="CDD" id="cd08422">
    <property type="entry name" value="PBP2_CrgA_like"/>
    <property type="match status" value="1"/>
</dbReference>
<dbReference type="SUPFAM" id="SSF53850">
    <property type="entry name" value="Periplasmic binding protein-like II"/>
    <property type="match status" value="1"/>
</dbReference>
<dbReference type="GO" id="GO:0003700">
    <property type="term" value="F:DNA-binding transcription factor activity"/>
    <property type="evidence" value="ECO:0007669"/>
    <property type="project" value="InterPro"/>
</dbReference>
<dbReference type="Proteomes" id="UP000078558">
    <property type="component" value="Chromosome I"/>
</dbReference>
<keyword evidence="8" id="KW-1185">Reference proteome</keyword>
<dbReference type="Gene3D" id="1.10.10.10">
    <property type="entry name" value="Winged helix-like DNA-binding domain superfamily/Winged helix DNA-binding domain"/>
    <property type="match status" value="1"/>
</dbReference>
<dbReference type="SUPFAM" id="SSF46785">
    <property type="entry name" value="Winged helix' DNA-binding domain"/>
    <property type="match status" value="1"/>
</dbReference>
<protein>
    <submittedName>
        <fullName evidence="6">Transcriptional regulator, LysR family</fullName>
    </submittedName>
</protein>
<dbReference type="Pfam" id="PF03466">
    <property type="entry name" value="LysR_substrate"/>
    <property type="match status" value="1"/>
</dbReference>
<evidence type="ECO:0000256" key="4">
    <source>
        <dbReference type="ARBA" id="ARBA00023163"/>
    </source>
</evidence>
<accession>A0A1C3K719</accession>
<dbReference type="InterPro" id="IPR000847">
    <property type="entry name" value="LysR_HTH_N"/>
</dbReference>
<evidence type="ECO:0000313" key="7">
    <source>
        <dbReference type="EMBL" id="SOE50121.1"/>
    </source>
</evidence>
<keyword evidence="4" id="KW-0804">Transcription</keyword>
<evidence type="ECO:0000313" key="8">
    <source>
        <dbReference type="Proteomes" id="UP000078558"/>
    </source>
</evidence>
<evidence type="ECO:0000313" key="6">
    <source>
        <dbReference type="EMBL" id="SBT27319.1"/>
    </source>
</evidence>
<dbReference type="KEGG" id="odi:ODI_R2519"/>
<evidence type="ECO:0000256" key="3">
    <source>
        <dbReference type="ARBA" id="ARBA00023125"/>
    </source>
</evidence>
<name>A0A1C3K719_9BURK</name>
<dbReference type="Gene3D" id="3.40.190.290">
    <property type="match status" value="1"/>
</dbReference>
<evidence type="ECO:0000256" key="2">
    <source>
        <dbReference type="ARBA" id="ARBA00023015"/>
    </source>
</evidence>
<gene>
    <name evidence="6" type="ORF">ODI_03906</name>
    <name evidence="7" type="ORF">ODI_R2519</name>
</gene>
<dbReference type="EMBL" id="FLRC01000053">
    <property type="protein sequence ID" value="SBT27319.1"/>
    <property type="molecule type" value="Genomic_DNA"/>
</dbReference>
<dbReference type="GO" id="GO:0043565">
    <property type="term" value="F:sequence-specific DNA binding"/>
    <property type="evidence" value="ECO:0007669"/>
    <property type="project" value="TreeGrafter"/>
</dbReference>
<dbReference type="PANTHER" id="PTHR30537:SF5">
    <property type="entry name" value="HTH-TYPE TRANSCRIPTIONAL ACTIVATOR TTDR-RELATED"/>
    <property type="match status" value="1"/>
</dbReference>
<dbReference type="InterPro" id="IPR005119">
    <property type="entry name" value="LysR_subst-bd"/>
</dbReference>
<dbReference type="OrthoDB" id="8928056at2"/>
<feature type="domain" description="HTH lysR-type" evidence="5">
    <location>
        <begin position="19"/>
        <end position="65"/>
    </location>
</feature>
<proteinExistence type="inferred from homology"/>
<evidence type="ECO:0000256" key="1">
    <source>
        <dbReference type="ARBA" id="ARBA00009437"/>
    </source>
</evidence>
<reference evidence="7 8" key="2">
    <citation type="submission" date="2017-08" db="EMBL/GenBank/DDBJ databases">
        <authorList>
            <person name="de Groot N.N."/>
        </authorList>
    </citation>
    <scope>NUCLEOTIDE SEQUENCE [LARGE SCALE GENOMIC DNA]</scope>
    <source>
        <strain evidence="7">Orrdi1</strain>
    </source>
</reference>
<evidence type="ECO:0000259" key="5">
    <source>
        <dbReference type="PROSITE" id="PS50931"/>
    </source>
</evidence>
<dbReference type="GO" id="GO:0006351">
    <property type="term" value="P:DNA-templated transcription"/>
    <property type="evidence" value="ECO:0007669"/>
    <property type="project" value="TreeGrafter"/>
</dbReference>
<dbReference type="InterPro" id="IPR036388">
    <property type="entry name" value="WH-like_DNA-bd_sf"/>
</dbReference>
<dbReference type="EMBL" id="LT907988">
    <property type="protein sequence ID" value="SOE50121.1"/>
    <property type="molecule type" value="Genomic_DNA"/>
</dbReference>
<organism evidence="6 8">
    <name type="scientific">Orrella dioscoreae</name>
    <dbReference type="NCBI Taxonomy" id="1851544"/>
    <lineage>
        <taxon>Bacteria</taxon>
        <taxon>Pseudomonadati</taxon>
        <taxon>Pseudomonadota</taxon>
        <taxon>Betaproteobacteria</taxon>
        <taxon>Burkholderiales</taxon>
        <taxon>Alcaligenaceae</taxon>
        <taxon>Orrella</taxon>
    </lineage>
</organism>
<dbReference type="Pfam" id="PF00126">
    <property type="entry name" value="HTH_1"/>
    <property type="match status" value="1"/>
</dbReference>
<keyword evidence="2" id="KW-0805">Transcription regulation</keyword>